<proteinExistence type="predicted"/>
<dbReference type="EMBL" id="CP061171">
    <property type="protein sequence ID" value="QNR86989.1"/>
    <property type="molecule type" value="Genomic_DNA"/>
</dbReference>
<dbReference type="RefSeq" id="WP_190329008.1">
    <property type="nucleotide sequence ID" value="NZ_CP061171.1"/>
</dbReference>
<sequence>MENLTKISVEQCCIYYKIELSFIQKLDQHGLISLITSGEGAFITYEQLNDLEKYIHFHYDLEINMEGIETVVHLLERIKKLQQEVKILRNYGQEEQFTNFDTAT</sequence>
<dbReference type="Pfam" id="PF13591">
    <property type="entry name" value="MerR_2"/>
    <property type="match status" value="1"/>
</dbReference>
<evidence type="ECO:0000313" key="2">
    <source>
        <dbReference type="Proteomes" id="UP000516439"/>
    </source>
</evidence>
<organism evidence="1 2">
    <name type="scientific">Pedobacter riviphilus</name>
    <dbReference type="NCBI Taxonomy" id="2766984"/>
    <lineage>
        <taxon>Bacteria</taxon>
        <taxon>Pseudomonadati</taxon>
        <taxon>Bacteroidota</taxon>
        <taxon>Sphingobacteriia</taxon>
        <taxon>Sphingobacteriales</taxon>
        <taxon>Sphingobacteriaceae</taxon>
        <taxon>Pedobacter</taxon>
    </lineage>
</organism>
<protein>
    <submittedName>
        <fullName evidence="1">Chaperone modulator CbpM</fullName>
    </submittedName>
</protein>
<dbReference type="Proteomes" id="UP000516439">
    <property type="component" value="Chromosome"/>
</dbReference>
<name>A0ABX6TN37_9SPHI</name>
<accession>A0ABX6TN37</accession>
<gene>
    <name evidence="1" type="ORF">H9N25_11695</name>
</gene>
<evidence type="ECO:0000313" key="1">
    <source>
        <dbReference type="EMBL" id="QNR86989.1"/>
    </source>
</evidence>
<reference evidence="1 2" key="1">
    <citation type="submission" date="2020-09" db="EMBL/GenBank/DDBJ databases">
        <title>Pedobacter sp. SW-16 isolated from soil near Yeocheon.</title>
        <authorList>
            <person name="Im H.S."/>
            <person name="Joung Y."/>
            <person name="Lee S.-S."/>
        </authorList>
    </citation>
    <scope>NUCLEOTIDE SEQUENCE [LARGE SCALE GENOMIC DNA]</scope>
    <source>
        <strain evidence="1 2">SW-16</strain>
    </source>
</reference>
<keyword evidence="2" id="KW-1185">Reference proteome</keyword>
<dbReference type="Gene3D" id="1.10.1660.10">
    <property type="match status" value="1"/>
</dbReference>